<dbReference type="EMBL" id="BQNB010012692">
    <property type="protein sequence ID" value="GJT06720.1"/>
    <property type="molecule type" value="Genomic_DNA"/>
</dbReference>
<dbReference type="Proteomes" id="UP001151760">
    <property type="component" value="Unassembled WGS sequence"/>
</dbReference>
<evidence type="ECO:0000313" key="2">
    <source>
        <dbReference type="EMBL" id="GJT06720.1"/>
    </source>
</evidence>
<evidence type="ECO:0000256" key="1">
    <source>
        <dbReference type="SAM" id="MobiDB-lite"/>
    </source>
</evidence>
<protein>
    <submittedName>
        <fullName evidence="2">Uncharacterized protein</fullName>
    </submittedName>
</protein>
<reference evidence="2" key="1">
    <citation type="journal article" date="2022" name="Int. J. Mol. Sci.">
        <title>Draft Genome of Tanacetum Coccineum: Genomic Comparison of Closely Related Tanacetum-Family Plants.</title>
        <authorList>
            <person name="Yamashiro T."/>
            <person name="Shiraishi A."/>
            <person name="Nakayama K."/>
            <person name="Satake H."/>
        </authorList>
    </citation>
    <scope>NUCLEOTIDE SEQUENCE</scope>
</reference>
<reference evidence="2" key="2">
    <citation type="submission" date="2022-01" db="EMBL/GenBank/DDBJ databases">
        <authorList>
            <person name="Yamashiro T."/>
            <person name="Shiraishi A."/>
            <person name="Satake H."/>
            <person name="Nakayama K."/>
        </authorList>
    </citation>
    <scope>NUCLEOTIDE SEQUENCE</scope>
</reference>
<feature type="region of interest" description="Disordered" evidence="1">
    <location>
        <begin position="203"/>
        <end position="254"/>
    </location>
</feature>
<sequence length="254" mass="27321">MPTFQSRGPGEGISIALKRSTSVLGPVIRSGNFSASSMSYDDFSYAMNNTNSLRSSFGRGSASASSYVDFGPRFHRQLSSRKSDIKSYKYDPMNVKHRRSISSLSGASSHAFHPLSVGTSTLDSSEIPIIPVETYVADPASVVHRENQTKNNTITENEGVEPKELGNDNSALAACSVKEGTSIDPCVETTDVTEAQLDAISEGEVDQTCSSSSNASQSRVSQRSEHNIEEFQDHPVSTALGNDIAVPATDYNRL</sequence>
<comment type="caution">
    <text evidence="2">The sequence shown here is derived from an EMBL/GenBank/DDBJ whole genome shotgun (WGS) entry which is preliminary data.</text>
</comment>
<keyword evidence="3" id="KW-1185">Reference proteome</keyword>
<proteinExistence type="predicted"/>
<organism evidence="2 3">
    <name type="scientific">Tanacetum coccineum</name>
    <dbReference type="NCBI Taxonomy" id="301880"/>
    <lineage>
        <taxon>Eukaryota</taxon>
        <taxon>Viridiplantae</taxon>
        <taxon>Streptophyta</taxon>
        <taxon>Embryophyta</taxon>
        <taxon>Tracheophyta</taxon>
        <taxon>Spermatophyta</taxon>
        <taxon>Magnoliopsida</taxon>
        <taxon>eudicotyledons</taxon>
        <taxon>Gunneridae</taxon>
        <taxon>Pentapetalae</taxon>
        <taxon>asterids</taxon>
        <taxon>campanulids</taxon>
        <taxon>Asterales</taxon>
        <taxon>Asteraceae</taxon>
        <taxon>Asteroideae</taxon>
        <taxon>Anthemideae</taxon>
        <taxon>Anthemidinae</taxon>
        <taxon>Tanacetum</taxon>
    </lineage>
</organism>
<feature type="compositionally biased region" description="Basic and acidic residues" evidence="1">
    <location>
        <begin position="222"/>
        <end position="233"/>
    </location>
</feature>
<gene>
    <name evidence="2" type="ORF">Tco_0841182</name>
</gene>
<evidence type="ECO:0000313" key="3">
    <source>
        <dbReference type="Proteomes" id="UP001151760"/>
    </source>
</evidence>
<feature type="region of interest" description="Disordered" evidence="1">
    <location>
        <begin position="141"/>
        <end position="166"/>
    </location>
</feature>
<feature type="compositionally biased region" description="Low complexity" evidence="1">
    <location>
        <begin position="210"/>
        <end position="221"/>
    </location>
</feature>
<accession>A0ABQ5AVX9</accession>
<name>A0ABQ5AVX9_9ASTR</name>